<protein>
    <submittedName>
        <fullName evidence="2">Uncharacterized protein</fullName>
    </submittedName>
</protein>
<keyword evidence="3" id="KW-1185">Reference proteome</keyword>
<feature type="compositionally biased region" description="Basic residues" evidence="1">
    <location>
        <begin position="1"/>
        <end position="11"/>
    </location>
</feature>
<feature type="region of interest" description="Disordered" evidence="1">
    <location>
        <begin position="271"/>
        <end position="290"/>
    </location>
</feature>
<name>A0ABD0J488_9CAEN</name>
<feature type="compositionally biased region" description="Polar residues" evidence="1">
    <location>
        <begin position="196"/>
        <end position="209"/>
    </location>
</feature>
<dbReference type="Proteomes" id="UP001519460">
    <property type="component" value="Unassembled WGS sequence"/>
</dbReference>
<feature type="compositionally biased region" description="Basic residues" evidence="1">
    <location>
        <begin position="88"/>
        <end position="99"/>
    </location>
</feature>
<feature type="region of interest" description="Disordered" evidence="1">
    <location>
        <begin position="194"/>
        <end position="216"/>
    </location>
</feature>
<sequence length="290" mass="31382">MKRRRRRHRARNQLAPEHPQGRSHDHAARSSQSVLTAVGGGGEAIPRSDSAIHSSFSSTLEGDYEMLPSTSGMQGTSGNNTVQGTSKSRIKQRAGRKRTGSSQSVVTAVAGGGEAIPLSTFSSTLEGDYEILPSADGTSGMQGTSDNNTVQGTSDSRRRQRAGRKRTGKDRQHIYDGLRYDMEDAGTYTGLKISSEYENVQSPNAQPVSNPEVGENAYDTLGERKEDTEAYAKLQRQAEDKRLCDPETDDLSVTTGGTPGPSTEYEQVHVCVDDSKPDLVKRDTQANTKT</sequence>
<feature type="compositionally biased region" description="Polar residues" evidence="1">
    <location>
        <begin position="136"/>
        <end position="154"/>
    </location>
</feature>
<feature type="compositionally biased region" description="Basic and acidic residues" evidence="1">
    <location>
        <begin position="271"/>
        <end position="284"/>
    </location>
</feature>
<feature type="compositionally biased region" description="Basic residues" evidence="1">
    <location>
        <begin position="158"/>
        <end position="168"/>
    </location>
</feature>
<evidence type="ECO:0000313" key="2">
    <source>
        <dbReference type="EMBL" id="KAK7457978.1"/>
    </source>
</evidence>
<feature type="region of interest" description="Disordered" evidence="1">
    <location>
        <begin position="130"/>
        <end position="178"/>
    </location>
</feature>
<feature type="compositionally biased region" description="Basic and acidic residues" evidence="1">
    <location>
        <begin position="19"/>
        <end position="28"/>
    </location>
</feature>
<feature type="compositionally biased region" description="Polar residues" evidence="1">
    <location>
        <begin position="51"/>
        <end position="60"/>
    </location>
</feature>
<comment type="caution">
    <text evidence="2">The sequence shown here is derived from an EMBL/GenBank/DDBJ whole genome shotgun (WGS) entry which is preliminary data.</text>
</comment>
<feature type="region of interest" description="Disordered" evidence="1">
    <location>
        <begin position="1"/>
        <end position="118"/>
    </location>
</feature>
<organism evidence="2 3">
    <name type="scientific">Batillaria attramentaria</name>
    <dbReference type="NCBI Taxonomy" id="370345"/>
    <lineage>
        <taxon>Eukaryota</taxon>
        <taxon>Metazoa</taxon>
        <taxon>Spiralia</taxon>
        <taxon>Lophotrochozoa</taxon>
        <taxon>Mollusca</taxon>
        <taxon>Gastropoda</taxon>
        <taxon>Caenogastropoda</taxon>
        <taxon>Sorbeoconcha</taxon>
        <taxon>Cerithioidea</taxon>
        <taxon>Batillariidae</taxon>
        <taxon>Batillaria</taxon>
    </lineage>
</organism>
<proteinExistence type="predicted"/>
<feature type="region of interest" description="Disordered" evidence="1">
    <location>
        <begin position="234"/>
        <end position="266"/>
    </location>
</feature>
<dbReference type="EMBL" id="JACVVK020000667">
    <property type="protein sequence ID" value="KAK7457978.1"/>
    <property type="molecule type" value="Genomic_DNA"/>
</dbReference>
<accession>A0ABD0J488</accession>
<evidence type="ECO:0000256" key="1">
    <source>
        <dbReference type="SAM" id="MobiDB-lite"/>
    </source>
</evidence>
<evidence type="ECO:0000313" key="3">
    <source>
        <dbReference type="Proteomes" id="UP001519460"/>
    </source>
</evidence>
<feature type="compositionally biased region" description="Basic and acidic residues" evidence="1">
    <location>
        <begin position="169"/>
        <end position="178"/>
    </location>
</feature>
<gene>
    <name evidence="2" type="ORF">BaRGS_00039150</name>
</gene>
<feature type="compositionally biased region" description="Basic and acidic residues" evidence="1">
    <location>
        <begin position="234"/>
        <end position="245"/>
    </location>
</feature>
<reference evidence="2 3" key="1">
    <citation type="journal article" date="2023" name="Sci. Data">
        <title>Genome assembly of the Korean intertidal mud-creeper Batillaria attramentaria.</title>
        <authorList>
            <person name="Patra A.K."/>
            <person name="Ho P.T."/>
            <person name="Jun S."/>
            <person name="Lee S.J."/>
            <person name="Kim Y."/>
            <person name="Won Y.J."/>
        </authorList>
    </citation>
    <scope>NUCLEOTIDE SEQUENCE [LARGE SCALE GENOMIC DNA]</scope>
    <source>
        <strain evidence="2">Wonlab-2016</strain>
    </source>
</reference>
<feature type="compositionally biased region" description="Polar residues" evidence="1">
    <location>
        <begin position="68"/>
        <end position="87"/>
    </location>
</feature>
<dbReference type="AlphaFoldDB" id="A0ABD0J488"/>